<keyword evidence="3" id="KW-1185">Reference proteome</keyword>
<feature type="region of interest" description="Disordered" evidence="1">
    <location>
        <begin position="121"/>
        <end position="219"/>
    </location>
</feature>
<evidence type="ECO:0000313" key="2">
    <source>
        <dbReference type="EMBL" id="KAK1743439.1"/>
    </source>
</evidence>
<evidence type="ECO:0000256" key="1">
    <source>
        <dbReference type="SAM" id="MobiDB-lite"/>
    </source>
</evidence>
<feature type="compositionally biased region" description="Basic and acidic residues" evidence="1">
    <location>
        <begin position="337"/>
        <end position="353"/>
    </location>
</feature>
<sequence length="378" mass="40494">MNHPSAPGAHVVPSYSNQGIIKTTIDRGSKNNNVETTSRTTTTLAHALLPDLPLLMHGSGDVLPEQVNPKSVAVLAQLTERYIASLVSAALDAHDIFTDGEVVGGGACLAIPPFASSGAATAAADSDSEDDNKYGAKEESDETNRKRKRSDKEKISKKFKQRKIDYWDQPLPAAAPGGGGEEDSSNEIDSSINESDSSDDDSEDEASQSTTLRSGERRKHSGFIGTVPLDLHANQRTRDYYVSAPTAMDARSFIFPICHDAVLYQRIKEMQANRRAISRDMMDHVLLQAVQEEGMNIGRMDVSDMWNSVLTSAVGAAAAAAAAEEEVSKGGSGSAAKDGDTKSKEEGEDKKSVEAGLVDSNVKASWPGMKPLSRGRLW</sequence>
<proteinExistence type="predicted"/>
<feature type="compositionally biased region" description="Basic and acidic residues" evidence="1">
    <location>
        <begin position="131"/>
        <end position="166"/>
    </location>
</feature>
<feature type="region of interest" description="Disordered" evidence="1">
    <location>
        <begin position="324"/>
        <end position="378"/>
    </location>
</feature>
<accession>A0AAD8YBJ5</accession>
<protein>
    <submittedName>
        <fullName evidence="2">Uncharacterized protein</fullName>
    </submittedName>
</protein>
<reference evidence="2" key="1">
    <citation type="submission" date="2023-06" db="EMBL/GenBank/DDBJ databases">
        <title>Survivors Of The Sea: Transcriptome response of Skeletonema marinoi to long-term dormancy.</title>
        <authorList>
            <person name="Pinder M.I.M."/>
            <person name="Kourtchenko O."/>
            <person name="Robertson E.K."/>
            <person name="Larsson T."/>
            <person name="Maumus F."/>
            <person name="Osuna-Cruz C.M."/>
            <person name="Vancaester E."/>
            <person name="Stenow R."/>
            <person name="Vandepoele K."/>
            <person name="Ploug H."/>
            <person name="Bruchert V."/>
            <person name="Godhe A."/>
            <person name="Topel M."/>
        </authorList>
    </citation>
    <scope>NUCLEOTIDE SEQUENCE</scope>
    <source>
        <strain evidence="2">R05AC</strain>
    </source>
</reference>
<dbReference type="Proteomes" id="UP001224775">
    <property type="component" value="Unassembled WGS sequence"/>
</dbReference>
<name>A0AAD8YBJ5_9STRA</name>
<dbReference type="EMBL" id="JATAAI010000009">
    <property type="protein sequence ID" value="KAK1743439.1"/>
    <property type="molecule type" value="Genomic_DNA"/>
</dbReference>
<dbReference type="AlphaFoldDB" id="A0AAD8YBJ5"/>
<organism evidence="2 3">
    <name type="scientific">Skeletonema marinoi</name>
    <dbReference type="NCBI Taxonomy" id="267567"/>
    <lineage>
        <taxon>Eukaryota</taxon>
        <taxon>Sar</taxon>
        <taxon>Stramenopiles</taxon>
        <taxon>Ochrophyta</taxon>
        <taxon>Bacillariophyta</taxon>
        <taxon>Coscinodiscophyceae</taxon>
        <taxon>Thalassiosirophycidae</taxon>
        <taxon>Thalassiosirales</taxon>
        <taxon>Skeletonemataceae</taxon>
        <taxon>Skeletonema</taxon>
        <taxon>Skeletonema marinoi-dohrnii complex</taxon>
    </lineage>
</organism>
<comment type="caution">
    <text evidence="2">The sequence shown here is derived from an EMBL/GenBank/DDBJ whole genome shotgun (WGS) entry which is preliminary data.</text>
</comment>
<gene>
    <name evidence="2" type="ORF">QTG54_006060</name>
</gene>
<evidence type="ECO:0000313" key="3">
    <source>
        <dbReference type="Proteomes" id="UP001224775"/>
    </source>
</evidence>
<feature type="compositionally biased region" description="Acidic residues" evidence="1">
    <location>
        <begin position="196"/>
        <end position="206"/>
    </location>
</feature>